<evidence type="ECO:0000256" key="1">
    <source>
        <dbReference type="SAM" id="MobiDB-lite"/>
    </source>
</evidence>
<evidence type="ECO:0000313" key="2">
    <source>
        <dbReference type="EMBL" id="MET3684435.1"/>
    </source>
</evidence>
<reference evidence="2 3" key="1">
    <citation type="submission" date="2024-06" db="EMBL/GenBank/DDBJ databases">
        <title>Genomic Encyclopedia of Type Strains, Phase IV (KMG-IV): sequencing the most valuable type-strain genomes for metagenomic binning, comparative biology and taxonomic classification.</title>
        <authorList>
            <person name="Goeker M."/>
        </authorList>
    </citation>
    <scope>NUCLEOTIDE SEQUENCE [LARGE SCALE GENOMIC DNA]</scope>
    <source>
        <strain evidence="2 3">DSM 23520</strain>
    </source>
</reference>
<protein>
    <recommendedName>
        <fullName evidence="4">HNH endonuclease</fullName>
    </recommendedName>
</protein>
<name>A0ABV2L0H3_9BACI</name>
<comment type="caution">
    <text evidence="2">The sequence shown here is derived from an EMBL/GenBank/DDBJ whole genome shotgun (WGS) entry which is preliminary data.</text>
</comment>
<organism evidence="2 3">
    <name type="scientific">Alkalibacillus flavidus</name>
    <dbReference type="NCBI Taxonomy" id="546021"/>
    <lineage>
        <taxon>Bacteria</taxon>
        <taxon>Bacillati</taxon>
        <taxon>Bacillota</taxon>
        <taxon>Bacilli</taxon>
        <taxon>Bacillales</taxon>
        <taxon>Bacillaceae</taxon>
        <taxon>Alkalibacillus</taxon>
    </lineage>
</organism>
<evidence type="ECO:0000313" key="3">
    <source>
        <dbReference type="Proteomes" id="UP001549167"/>
    </source>
</evidence>
<feature type="region of interest" description="Disordered" evidence="1">
    <location>
        <begin position="1"/>
        <end position="52"/>
    </location>
</feature>
<feature type="compositionally biased region" description="Polar residues" evidence="1">
    <location>
        <begin position="26"/>
        <end position="48"/>
    </location>
</feature>
<keyword evidence="3" id="KW-1185">Reference proteome</keyword>
<dbReference type="EMBL" id="JBEPMX010000019">
    <property type="protein sequence ID" value="MET3684435.1"/>
    <property type="molecule type" value="Genomic_DNA"/>
</dbReference>
<dbReference type="Proteomes" id="UP001549167">
    <property type="component" value="Unassembled WGS sequence"/>
</dbReference>
<dbReference type="Pfam" id="PF12639">
    <property type="entry name" value="Colicin-DNase"/>
    <property type="match status" value="1"/>
</dbReference>
<dbReference type="RefSeq" id="WP_354221789.1">
    <property type="nucleotide sequence ID" value="NZ_JBEPMX010000019.1"/>
</dbReference>
<sequence length="218" mass="24606">MDIFDDLSTEQDQPNNEGEHVGDSIINEQSHNMNQNLTMDQTDSSTNPIEDGMAIEDHSNIDSLSSYDDPLMFSDQAQFEPFQTFRNEHLAGDEHPETGVPFESKTITTENGRDIEGVFPQFASNFDVSLPENQYTHSDWEHISYANEHMYESLQQNTNHSFSNTELESLKQGETPEGYTWHHSEEPGVLQLVDEEIHANTGHTGGRSLWGGGEEARS</sequence>
<gene>
    <name evidence="2" type="ORF">ABID56_002572</name>
</gene>
<proteinExistence type="predicted"/>
<accession>A0ABV2L0H3</accession>
<evidence type="ECO:0008006" key="4">
    <source>
        <dbReference type="Google" id="ProtNLM"/>
    </source>
</evidence>